<proteinExistence type="predicted"/>
<reference evidence="1 2" key="1">
    <citation type="submission" date="2019-09" db="EMBL/GenBank/DDBJ databases">
        <title>Screening of Novel Bioactive Compounds from Soil-Associated.</title>
        <authorList>
            <person name="Gong X."/>
        </authorList>
    </citation>
    <scope>NUCLEOTIDE SEQUENCE [LARGE SCALE GENOMIC DNA]</scope>
    <source>
        <strain evidence="1 2">Gxj-6</strain>
    </source>
</reference>
<dbReference type="AlphaFoldDB" id="A0A5J5K8H3"/>
<evidence type="ECO:0000313" key="2">
    <source>
        <dbReference type="Proteomes" id="UP000327011"/>
    </source>
</evidence>
<protein>
    <submittedName>
        <fullName evidence="1">Uncharacterized protein</fullName>
    </submittedName>
</protein>
<name>A0A5J5K8H3_9ACTN</name>
<evidence type="ECO:0000313" key="1">
    <source>
        <dbReference type="EMBL" id="KAA9379713.1"/>
    </source>
</evidence>
<organism evidence="1 2">
    <name type="scientific">Microbispora cellulosiformans</name>
    <dbReference type="NCBI Taxonomy" id="2614688"/>
    <lineage>
        <taxon>Bacteria</taxon>
        <taxon>Bacillati</taxon>
        <taxon>Actinomycetota</taxon>
        <taxon>Actinomycetes</taxon>
        <taxon>Streptosporangiales</taxon>
        <taxon>Streptosporangiaceae</taxon>
        <taxon>Microbispora</taxon>
    </lineage>
</organism>
<dbReference type="RefSeq" id="WP_150932902.1">
    <property type="nucleotide sequence ID" value="NZ_VYTZ01000003.1"/>
</dbReference>
<keyword evidence="2" id="KW-1185">Reference proteome</keyword>
<sequence length="63" mass="6790">MTTYDNVRSVDDVVRLALQRGALINALSEEVAQLAGRVQRGEVAPVDTARQLQQIAARLAAAE</sequence>
<dbReference type="EMBL" id="VYTZ01000003">
    <property type="protein sequence ID" value="KAA9379713.1"/>
    <property type="molecule type" value="Genomic_DNA"/>
</dbReference>
<comment type="caution">
    <text evidence="1">The sequence shown here is derived from an EMBL/GenBank/DDBJ whole genome shotgun (WGS) entry which is preliminary data.</text>
</comment>
<dbReference type="Proteomes" id="UP000327011">
    <property type="component" value="Unassembled WGS sequence"/>
</dbReference>
<accession>A0A5J5K8H3</accession>
<gene>
    <name evidence="1" type="ORF">F5972_08665</name>
</gene>